<sequence>MKIIAFGVRDDELPYFQKWSQQHHIPVKTVKELLTTDNVKLCKGYDGVSSVQLKPYSKDLITQMRNNGIKYWSLRNVGIDNIDLDAVKQNGIKLTNVPSYSPDAVAEFAVLSTLRLIRQSKAYERKMRVGNFMWAPNIGKELHEMTVGIIGTGHIGGSALKYFQGFGCKIIAYNLVKYPEYQDYYVDNLGELYAQADVISLHVPLTNDDRHMIDDDAISKMKDGVYIINTARGELIDTDALIRGLDRGKIAGAALDSFENEAPIIQHDFKSFAAIPDAKLRNLMQRDNVLITPHVGFYTHTAVRNMVYSSLDNNKALFDSNGQTAPSLLKL</sequence>
<dbReference type="CDD" id="cd12186">
    <property type="entry name" value="LDH"/>
    <property type="match status" value="1"/>
</dbReference>
<accession>A0A948X0A0</accession>
<dbReference type="AlphaFoldDB" id="A0A948X0A0"/>
<reference evidence="7" key="2">
    <citation type="submission" date="2021-04" db="EMBL/GenBank/DDBJ databases">
        <authorList>
            <person name="Gilroy R."/>
        </authorList>
    </citation>
    <scope>NUCLEOTIDE SEQUENCE</scope>
    <source>
        <strain evidence="7">F6-6636</strain>
    </source>
</reference>
<dbReference type="InterPro" id="IPR029753">
    <property type="entry name" value="D-isomer_DH_CS"/>
</dbReference>
<evidence type="ECO:0000259" key="6">
    <source>
        <dbReference type="Pfam" id="PF02826"/>
    </source>
</evidence>
<dbReference type="InterPro" id="IPR036291">
    <property type="entry name" value="NAD(P)-bd_dom_sf"/>
</dbReference>
<evidence type="ECO:0000259" key="5">
    <source>
        <dbReference type="Pfam" id="PF00389"/>
    </source>
</evidence>
<gene>
    <name evidence="7" type="ORF">H9901_00010</name>
</gene>
<comment type="similarity">
    <text evidence="1 4">Belongs to the D-isomer specific 2-hydroxyacid dehydrogenase family.</text>
</comment>
<dbReference type="GO" id="GO:0051287">
    <property type="term" value="F:NAD binding"/>
    <property type="evidence" value="ECO:0007669"/>
    <property type="project" value="InterPro"/>
</dbReference>
<dbReference type="PROSITE" id="PS00065">
    <property type="entry name" value="D_2_HYDROXYACID_DH_1"/>
    <property type="match status" value="1"/>
</dbReference>
<dbReference type="InterPro" id="IPR006140">
    <property type="entry name" value="D-isomer_DH_NAD-bd"/>
</dbReference>
<reference evidence="7" key="1">
    <citation type="journal article" date="2021" name="PeerJ">
        <title>Extensive microbial diversity within the chicken gut microbiome revealed by metagenomics and culture.</title>
        <authorList>
            <person name="Gilroy R."/>
            <person name="Ravi A."/>
            <person name="Getino M."/>
            <person name="Pursley I."/>
            <person name="Horton D.L."/>
            <person name="Alikhan N.F."/>
            <person name="Baker D."/>
            <person name="Gharbi K."/>
            <person name="Hall N."/>
            <person name="Watson M."/>
            <person name="Adriaenssens E.M."/>
            <person name="Foster-Nyarko E."/>
            <person name="Jarju S."/>
            <person name="Secka A."/>
            <person name="Antonio M."/>
            <person name="Oren A."/>
            <person name="Chaudhuri R.R."/>
            <person name="La Ragione R."/>
            <person name="Hildebrand F."/>
            <person name="Pallen M.J."/>
        </authorList>
    </citation>
    <scope>NUCLEOTIDE SEQUENCE</scope>
    <source>
        <strain evidence="7">F6-6636</strain>
    </source>
</reference>
<evidence type="ECO:0000256" key="3">
    <source>
        <dbReference type="ARBA" id="ARBA00023027"/>
    </source>
</evidence>
<dbReference type="SUPFAM" id="SSF52283">
    <property type="entry name" value="Formate/glycerate dehydrogenase catalytic domain-like"/>
    <property type="match status" value="1"/>
</dbReference>
<dbReference type="Proteomes" id="UP000777303">
    <property type="component" value="Unassembled WGS sequence"/>
</dbReference>
<dbReference type="PANTHER" id="PTHR43026:SF1">
    <property type="entry name" value="2-HYDROXYACID DEHYDROGENASE HOMOLOG 1-RELATED"/>
    <property type="match status" value="1"/>
</dbReference>
<protein>
    <submittedName>
        <fullName evidence="7">D-2-hydroxyacid dehydrogenase</fullName>
    </submittedName>
</protein>
<dbReference type="InterPro" id="IPR029752">
    <property type="entry name" value="D-isomer_DH_CS1"/>
</dbReference>
<keyword evidence="2 4" id="KW-0560">Oxidoreductase</keyword>
<feature type="domain" description="D-isomer specific 2-hydroxyacid dehydrogenase NAD-binding" evidence="6">
    <location>
        <begin position="113"/>
        <end position="296"/>
    </location>
</feature>
<evidence type="ECO:0000313" key="7">
    <source>
        <dbReference type="EMBL" id="MBU3851086.1"/>
    </source>
</evidence>
<dbReference type="PROSITE" id="PS00671">
    <property type="entry name" value="D_2_HYDROXYACID_DH_3"/>
    <property type="match status" value="1"/>
</dbReference>
<evidence type="ECO:0000256" key="1">
    <source>
        <dbReference type="ARBA" id="ARBA00005854"/>
    </source>
</evidence>
<evidence type="ECO:0000256" key="4">
    <source>
        <dbReference type="RuleBase" id="RU003719"/>
    </source>
</evidence>
<dbReference type="InterPro" id="IPR006139">
    <property type="entry name" value="D-isomer_2_OHA_DH_cat_dom"/>
</dbReference>
<dbReference type="Pfam" id="PF00389">
    <property type="entry name" value="2-Hacid_dh"/>
    <property type="match status" value="1"/>
</dbReference>
<dbReference type="Gene3D" id="3.40.50.720">
    <property type="entry name" value="NAD(P)-binding Rossmann-like Domain"/>
    <property type="match status" value="2"/>
</dbReference>
<dbReference type="PANTHER" id="PTHR43026">
    <property type="entry name" value="2-HYDROXYACID DEHYDROGENASE HOMOLOG 1-RELATED"/>
    <property type="match status" value="1"/>
</dbReference>
<evidence type="ECO:0000313" key="8">
    <source>
        <dbReference type="Proteomes" id="UP000777303"/>
    </source>
</evidence>
<evidence type="ECO:0000256" key="2">
    <source>
        <dbReference type="ARBA" id="ARBA00023002"/>
    </source>
</evidence>
<comment type="caution">
    <text evidence="7">The sequence shown here is derived from an EMBL/GenBank/DDBJ whole genome shotgun (WGS) entry which is preliminary data.</text>
</comment>
<dbReference type="InterPro" id="IPR058205">
    <property type="entry name" value="D-LDH-like"/>
</dbReference>
<name>A0A948X0A0_9LACO</name>
<keyword evidence="3" id="KW-0520">NAD</keyword>
<dbReference type="EMBL" id="JAHLFS010000001">
    <property type="protein sequence ID" value="MBU3851086.1"/>
    <property type="molecule type" value="Genomic_DNA"/>
</dbReference>
<dbReference type="GO" id="GO:0008720">
    <property type="term" value="F:D-lactate dehydrogenase (NAD+) activity"/>
    <property type="evidence" value="ECO:0007669"/>
    <property type="project" value="TreeGrafter"/>
</dbReference>
<dbReference type="Pfam" id="PF02826">
    <property type="entry name" value="2-Hacid_dh_C"/>
    <property type="match status" value="1"/>
</dbReference>
<proteinExistence type="inferred from homology"/>
<organism evidence="7 8">
    <name type="scientific">Candidatus Paralactobacillus gallistercoris</name>
    <dbReference type="NCBI Taxonomy" id="2838724"/>
    <lineage>
        <taxon>Bacteria</taxon>
        <taxon>Bacillati</taxon>
        <taxon>Bacillota</taxon>
        <taxon>Bacilli</taxon>
        <taxon>Lactobacillales</taxon>
        <taxon>Lactobacillaceae</taxon>
        <taxon>Lactobacillus</taxon>
    </lineage>
</organism>
<feature type="domain" description="D-isomer specific 2-hydroxyacid dehydrogenase catalytic" evidence="5">
    <location>
        <begin position="8"/>
        <end position="320"/>
    </location>
</feature>
<dbReference type="SUPFAM" id="SSF51735">
    <property type="entry name" value="NAD(P)-binding Rossmann-fold domains"/>
    <property type="match status" value="1"/>
</dbReference>